<dbReference type="STRING" id="273075.gene:9572355"/>
<evidence type="ECO:0000313" key="3">
    <source>
        <dbReference type="Proteomes" id="UP000001024"/>
    </source>
</evidence>
<dbReference type="InParanoid" id="Q9HJ40"/>
<gene>
    <name evidence="2" type="ordered locus">Ta1133</name>
</gene>
<dbReference type="PaxDb" id="273075-Ta1132m"/>
<dbReference type="InterPro" id="IPR038763">
    <property type="entry name" value="DHH_sf"/>
</dbReference>
<dbReference type="SUPFAM" id="SSF64182">
    <property type="entry name" value="DHH phosphoesterases"/>
    <property type="match status" value="1"/>
</dbReference>
<dbReference type="Gene3D" id="3.10.310.30">
    <property type="match status" value="1"/>
</dbReference>
<dbReference type="InterPro" id="IPR003156">
    <property type="entry name" value="DHHA1_dom"/>
</dbReference>
<sequence>MLSSIIDGNGKMGKNSVPVAYFLGFENLKQEMETNWKLFKTKIIDYTYRSLGEMFSTPHISYFYAPESEMAGAISGILMLYLADQTKPVIGFSVGKDETKVSSRGTRKLVSRGLNLSLVMRDASAAVGGSGGGHDIAAGAVIPKGKEIQFLETAEKIIETQIGKVQAKAR</sequence>
<dbReference type="KEGG" id="tac:Ta1133"/>
<protein>
    <recommendedName>
        <fullName evidence="1">DHHA1 domain-containing protein</fullName>
    </recommendedName>
</protein>
<dbReference type="EMBL" id="AL445066">
    <property type="protein sequence ID" value="CAC12259.1"/>
    <property type="molecule type" value="Genomic_DNA"/>
</dbReference>
<dbReference type="eggNOG" id="arCOG00427">
    <property type="taxonomic scope" value="Archaea"/>
</dbReference>
<dbReference type="GO" id="GO:0003676">
    <property type="term" value="F:nucleic acid binding"/>
    <property type="evidence" value="ECO:0007669"/>
    <property type="project" value="InterPro"/>
</dbReference>
<proteinExistence type="predicted"/>
<evidence type="ECO:0000259" key="1">
    <source>
        <dbReference type="Pfam" id="PF02272"/>
    </source>
</evidence>
<dbReference type="AlphaFoldDB" id="Q9HJ40"/>
<accession>Q9HJ40</accession>
<dbReference type="EnsemblBacteria" id="CAC12259">
    <property type="protein sequence ID" value="CAC12259"/>
    <property type="gene ID" value="CAC12259"/>
</dbReference>
<organism evidence="2 3">
    <name type="scientific">Thermoplasma acidophilum (strain ATCC 25905 / DSM 1728 / JCM 9062 / NBRC 15155 / AMRC-C165)</name>
    <dbReference type="NCBI Taxonomy" id="273075"/>
    <lineage>
        <taxon>Archaea</taxon>
        <taxon>Methanobacteriati</taxon>
        <taxon>Thermoplasmatota</taxon>
        <taxon>Thermoplasmata</taxon>
        <taxon>Thermoplasmatales</taxon>
        <taxon>Thermoplasmataceae</taxon>
        <taxon>Thermoplasma</taxon>
    </lineage>
</organism>
<name>Q9HJ40_THEAC</name>
<dbReference type="Pfam" id="PF02272">
    <property type="entry name" value="DHHA1"/>
    <property type="match status" value="1"/>
</dbReference>
<reference evidence="2 3" key="1">
    <citation type="journal article" date="2000" name="Nature">
        <title>The genome sequence of the thermoacidophilic scavenger Thermoplasma acidophilum.</title>
        <authorList>
            <person name="Ruepp A."/>
            <person name="Graml W."/>
            <person name="Santos-Martinez M.L."/>
            <person name="Koretke K.K."/>
            <person name="Volker C."/>
            <person name="Mewes H.W."/>
            <person name="Frishman D."/>
            <person name="Stocker S."/>
            <person name="Lupas A.N."/>
            <person name="Baumeister W."/>
        </authorList>
    </citation>
    <scope>NUCLEOTIDE SEQUENCE [LARGE SCALE GENOMIC DNA]</scope>
    <source>
        <strain evidence="3">ATCC 25905 / DSM 1728 / JCM 9062 / NBRC 15155 / AMRC-C165</strain>
    </source>
</reference>
<dbReference type="Proteomes" id="UP000001024">
    <property type="component" value="Chromosome"/>
</dbReference>
<feature type="domain" description="DHHA1" evidence="1">
    <location>
        <begin position="62"/>
        <end position="159"/>
    </location>
</feature>
<evidence type="ECO:0000313" key="2">
    <source>
        <dbReference type="EMBL" id="CAC12259.1"/>
    </source>
</evidence>
<keyword evidence="3" id="KW-1185">Reference proteome</keyword>
<dbReference type="HOGENOM" id="CLU_1567246_0_0_2"/>